<gene>
    <name evidence="1" type="ORF">WR25_25820</name>
</gene>
<sequence length="149" mass="15688">MAAVRRAHSCAPVSLIPGLPTCVQPSPLRLVAICGGSIESRSDTMTKGLPDPPSRATTAHSSFGNCECSHPSLFAVREGVDFEDALVHLSTLLKGAFATNLKAMELATGTCHDLLLGNDHGLDAAKAVVEALLDGVEMRQVEQARLRTV</sequence>
<evidence type="ECO:0000313" key="2">
    <source>
        <dbReference type="Proteomes" id="UP000218231"/>
    </source>
</evidence>
<comment type="caution">
    <text evidence="1">The sequence shown here is derived from an EMBL/GenBank/DDBJ whole genome shotgun (WGS) entry which is preliminary data.</text>
</comment>
<dbReference type="EMBL" id="LIAE01009622">
    <property type="protein sequence ID" value="PAV69040.1"/>
    <property type="molecule type" value="Genomic_DNA"/>
</dbReference>
<protein>
    <submittedName>
        <fullName evidence="1">Uncharacterized protein</fullName>
    </submittedName>
</protein>
<dbReference type="Proteomes" id="UP000218231">
    <property type="component" value="Unassembled WGS sequence"/>
</dbReference>
<proteinExistence type="predicted"/>
<evidence type="ECO:0000313" key="1">
    <source>
        <dbReference type="EMBL" id="PAV69040.1"/>
    </source>
</evidence>
<dbReference type="AlphaFoldDB" id="A0A2A2K556"/>
<keyword evidence="2" id="KW-1185">Reference proteome</keyword>
<name>A0A2A2K556_9BILA</name>
<accession>A0A2A2K556</accession>
<organism evidence="1 2">
    <name type="scientific">Diploscapter pachys</name>
    <dbReference type="NCBI Taxonomy" id="2018661"/>
    <lineage>
        <taxon>Eukaryota</taxon>
        <taxon>Metazoa</taxon>
        <taxon>Ecdysozoa</taxon>
        <taxon>Nematoda</taxon>
        <taxon>Chromadorea</taxon>
        <taxon>Rhabditida</taxon>
        <taxon>Rhabditina</taxon>
        <taxon>Rhabditomorpha</taxon>
        <taxon>Rhabditoidea</taxon>
        <taxon>Rhabditidae</taxon>
        <taxon>Diploscapter</taxon>
    </lineage>
</organism>
<reference evidence="1 2" key="1">
    <citation type="journal article" date="2017" name="Curr. Biol.">
        <title>Genome architecture and evolution of a unichromosomal asexual nematode.</title>
        <authorList>
            <person name="Fradin H."/>
            <person name="Zegar C."/>
            <person name="Gutwein M."/>
            <person name="Lucas J."/>
            <person name="Kovtun M."/>
            <person name="Corcoran D."/>
            <person name="Baugh L.R."/>
            <person name="Kiontke K."/>
            <person name="Gunsalus K."/>
            <person name="Fitch D.H."/>
            <person name="Piano F."/>
        </authorList>
    </citation>
    <scope>NUCLEOTIDE SEQUENCE [LARGE SCALE GENOMIC DNA]</scope>
    <source>
        <strain evidence="1">PF1309</strain>
    </source>
</reference>